<reference evidence="1" key="1">
    <citation type="submission" date="2020-07" db="EMBL/GenBank/DDBJ databases">
        <title>Clarias magur genome sequencing, assembly and annotation.</title>
        <authorList>
            <person name="Kushwaha B."/>
            <person name="Kumar R."/>
            <person name="Das P."/>
            <person name="Joshi C.G."/>
            <person name="Kumar D."/>
            <person name="Nagpure N.S."/>
            <person name="Pandey M."/>
            <person name="Agarwal S."/>
            <person name="Srivastava S."/>
            <person name="Singh M."/>
            <person name="Sahoo L."/>
            <person name="Jayasankar P."/>
            <person name="Meher P.K."/>
            <person name="Koringa P.G."/>
            <person name="Iquebal M.A."/>
            <person name="Das S.P."/>
            <person name="Bit A."/>
            <person name="Patnaik S."/>
            <person name="Patel N."/>
            <person name="Shah T.M."/>
            <person name="Hinsu A."/>
            <person name="Jena J.K."/>
        </authorList>
    </citation>
    <scope>NUCLEOTIDE SEQUENCE</scope>
    <source>
        <strain evidence="1">CIFAMagur01</strain>
        <tissue evidence="1">Testis</tissue>
    </source>
</reference>
<dbReference type="Proteomes" id="UP000727407">
    <property type="component" value="Unassembled WGS sequence"/>
</dbReference>
<dbReference type="AlphaFoldDB" id="A0A8J4TWG4"/>
<evidence type="ECO:0000313" key="2">
    <source>
        <dbReference type="Proteomes" id="UP000727407"/>
    </source>
</evidence>
<name>A0A8J4TWG4_CLAMG</name>
<comment type="caution">
    <text evidence="1">The sequence shown here is derived from an EMBL/GenBank/DDBJ whole genome shotgun (WGS) entry which is preliminary data.</text>
</comment>
<protein>
    <submittedName>
        <fullName evidence="1">Keratocan</fullName>
    </submittedName>
</protein>
<gene>
    <name evidence="1" type="primary">mthl6</name>
    <name evidence="1" type="ORF">DAT39_007626</name>
</gene>
<organism evidence="1 2">
    <name type="scientific">Clarias magur</name>
    <name type="common">Asian catfish</name>
    <name type="synonym">Macropteronotus magur</name>
    <dbReference type="NCBI Taxonomy" id="1594786"/>
    <lineage>
        <taxon>Eukaryota</taxon>
        <taxon>Metazoa</taxon>
        <taxon>Chordata</taxon>
        <taxon>Craniata</taxon>
        <taxon>Vertebrata</taxon>
        <taxon>Euteleostomi</taxon>
        <taxon>Actinopterygii</taxon>
        <taxon>Neopterygii</taxon>
        <taxon>Teleostei</taxon>
        <taxon>Ostariophysi</taxon>
        <taxon>Siluriformes</taxon>
        <taxon>Clariidae</taxon>
        <taxon>Clarias</taxon>
    </lineage>
</organism>
<proteinExistence type="predicted"/>
<evidence type="ECO:0000313" key="1">
    <source>
        <dbReference type="EMBL" id="KAF5902680.1"/>
    </source>
</evidence>
<keyword evidence="2" id="KW-1185">Reference proteome</keyword>
<sequence>MVAIARTQSKRGSRQLNHQAVIDWGTPASGKQISSIIDWAALWRGQSIVPSERNYTSRLGR</sequence>
<dbReference type="EMBL" id="QNUK01000086">
    <property type="protein sequence ID" value="KAF5902680.1"/>
    <property type="molecule type" value="Genomic_DNA"/>
</dbReference>
<accession>A0A8J4TWG4</accession>